<dbReference type="PANTHER" id="PTHR32432">
    <property type="entry name" value="CELL DIVISION PROTEIN FTSA-RELATED"/>
    <property type="match status" value="1"/>
</dbReference>
<dbReference type="AlphaFoldDB" id="A0A4Z0D1V9"/>
<dbReference type="Gene3D" id="3.30.420.40">
    <property type="match status" value="2"/>
</dbReference>
<dbReference type="Gene3D" id="3.30.1490.300">
    <property type="match status" value="1"/>
</dbReference>
<name>A0A4Z0D1V9_9FIRM</name>
<dbReference type="InterPro" id="IPR043129">
    <property type="entry name" value="ATPase_NBD"/>
</dbReference>
<evidence type="ECO:0000313" key="2">
    <source>
        <dbReference type="Proteomes" id="UP000298381"/>
    </source>
</evidence>
<reference evidence="1 2" key="1">
    <citation type="submission" date="2019-03" db="EMBL/GenBank/DDBJ databases">
        <title>Draft genome sequence data and analysis of a Fermenting Bacterium, Soehngenia longevitae strain 1933PT, isolated from petroleum reservoir in Azerbaijan.</title>
        <authorList>
            <person name="Grouzdev D.S."/>
            <person name="Bidzhieva S.K."/>
            <person name="Sokolova D.S."/>
            <person name="Tourova T.P."/>
            <person name="Poltaraus A.B."/>
            <person name="Nazina T.N."/>
        </authorList>
    </citation>
    <scope>NUCLEOTIDE SEQUENCE [LARGE SCALE GENOMIC DNA]</scope>
    <source>
        <strain evidence="1 2">1933P</strain>
    </source>
</reference>
<dbReference type="EMBL" id="SRIB01000009">
    <property type="protein sequence ID" value="TFZ39741.1"/>
    <property type="molecule type" value="Genomic_DNA"/>
</dbReference>
<sequence length="353" mass="40316">MVSFNSKKMVSINFTPDSLNIVSGKFNKKIVIVDKAFRVELEDNVYDDGEILDMEKLAYTIQNELSLNKINTNEAIAVINSSSVIMREATFPKVEKNELDSIISYQLDEYIPVNTEDYVVKYLDLGTIIDEGLEKQLVLLIGIKDSLIQAHMNLFKECKLKPAVMDYEGNAINKLINYGGRINTLVPKLNSVAVVNLSLKQTDFVIVDNKRLKISRIIDKTIKDCLNNIESQIAGIETENIYKKFFSFNKLKDSSDQNDQIFYGIAKEELYEIFERIELILRYYRSRENTNPINYFVIRGIGAEMDGIADLFKEFFDIDSYALKNMENVKLPSSLNLFASAVGGLIRLDEVKK</sequence>
<dbReference type="SUPFAM" id="SSF53067">
    <property type="entry name" value="Actin-like ATPase domain"/>
    <property type="match status" value="1"/>
</dbReference>
<protein>
    <recommendedName>
        <fullName evidence="3">Type IV pilus assembly protein PilM</fullName>
    </recommendedName>
</protein>
<accession>A0A4Z0D1V9</accession>
<keyword evidence="2" id="KW-1185">Reference proteome</keyword>
<dbReference type="InterPro" id="IPR005883">
    <property type="entry name" value="PilM"/>
</dbReference>
<gene>
    <name evidence="1" type="ORF">E4100_06835</name>
</gene>
<evidence type="ECO:0000313" key="1">
    <source>
        <dbReference type="EMBL" id="TFZ39741.1"/>
    </source>
</evidence>
<dbReference type="OrthoDB" id="5291956at2"/>
<proteinExistence type="predicted"/>
<organism evidence="1 2">
    <name type="scientific">Soehngenia longivitae</name>
    <dbReference type="NCBI Taxonomy" id="2562294"/>
    <lineage>
        <taxon>Bacteria</taxon>
        <taxon>Bacillati</taxon>
        <taxon>Bacillota</taxon>
        <taxon>Tissierellia</taxon>
        <taxon>Tissierellales</taxon>
        <taxon>Tissierellaceae</taxon>
        <taxon>Soehngenia</taxon>
    </lineage>
</organism>
<dbReference type="RefSeq" id="WP_135271293.1">
    <property type="nucleotide sequence ID" value="NZ_SRIB01000009.1"/>
</dbReference>
<comment type="caution">
    <text evidence="1">The sequence shown here is derived from an EMBL/GenBank/DDBJ whole genome shotgun (WGS) entry which is preliminary data.</text>
</comment>
<dbReference type="InterPro" id="IPR050696">
    <property type="entry name" value="FtsA/MreB"/>
</dbReference>
<dbReference type="PANTHER" id="PTHR32432:SF3">
    <property type="entry name" value="ETHANOLAMINE UTILIZATION PROTEIN EUTJ"/>
    <property type="match status" value="1"/>
</dbReference>
<dbReference type="Proteomes" id="UP000298381">
    <property type="component" value="Unassembled WGS sequence"/>
</dbReference>
<evidence type="ECO:0008006" key="3">
    <source>
        <dbReference type="Google" id="ProtNLM"/>
    </source>
</evidence>
<dbReference type="Pfam" id="PF11104">
    <property type="entry name" value="PilM_2"/>
    <property type="match status" value="1"/>
</dbReference>